<evidence type="ECO:0000256" key="6">
    <source>
        <dbReference type="ARBA" id="ARBA00024731"/>
    </source>
</evidence>
<evidence type="ECO:0000256" key="2">
    <source>
        <dbReference type="ARBA" id="ARBA00022741"/>
    </source>
</evidence>
<evidence type="ECO:0000256" key="5">
    <source>
        <dbReference type="ARBA" id="ARBA00023134"/>
    </source>
</evidence>
<comment type="function">
    <text evidence="6">Catalyzes the GTP-dependent ribosomal translocation step during translation elongation. During this step, the ribosome changes from the pre-translocational (PRE) to the post-translocational (POST) state as the newly formed A-site-bound peptidyl-tRNA and P-site-bound deacylated tRNA move to the P and E sites, respectively. Catalyzes the coordinated movement of the two tRNA molecules, the mRNA and conformational changes in the ribosome.</text>
</comment>
<dbReference type="SUPFAM" id="SSF54980">
    <property type="entry name" value="EF-G C-terminal domain-like"/>
    <property type="match status" value="2"/>
</dbReference>
<dbReference type="InterPro" id="IPR009022">
    <property type="entry name" value="EFG_III"/>
</dbReference>
<reference evidence="8" key="1">
    <citation type="journal article" date="2020" name="mSystems">
        <title>Genome- and Community-Level Interaction Insights into Carbon Utilization and Element Cycling Functions of Hydrothermarchaeota in Hydrothermal Sediment.</title>
        <authorList>
            <person name="Zhou Z."/>
            <person name="Liu Y."/>
            <person name="Xu W."/>
            <person name="Pan J."/>
            <person name="Luo Z.H."/>
            <person name="Li M."/>
        </authorList>
    </citation>
    <scope>NUCLEOTIDE SEQUENCE [LARGE SCALE GENOMIC DNA]</scope>
    <source>
        <strain evidence="8">HyVt-533</strain>
    </source>
</reference>
<dbReference type="NCBIfam" id="NF009379">
    <property type="entry name" value="PRK12740.1-3"/>
    <property type="match status" value="1"/>
</dbReference>
<keyword evidence="2" id="KW-0547">Nucleotide-binding</keyword>
<dbReference type="EMBL" id="DROK01000149">
    <property type="protein sequence ID" value="HHI97219.1"/>
    <property type="molecule type" value="Genomic_DNA"/>
</dbReference>
<comment type="caution">
    <text evidence="8">The sequence shown here is derived from an EMBL/GenBank/DDBJ whole genome shotgun (WGS) entry which is preliminary data.</text>
</comment>
<dbReference type="Gene3D" id="3.30.70.240">
    <property type="match status" value="1"/>
</dbReference>
<dbReference type="SUPFAM" id="SSF52540">
    <property type="entry name" value="P-loop containing nucleoside triphosphate hydrolases"/>
    <property type="match status" value="1"/>
</dbReference>
<dbReference type="InterPro" id="IPR047872">
    <property type="entry name" value="EFG_IV"/>
</dbReference>
<dbReference type="FunFam" id="3.30.70.240:FF:000001">
    <property type="entry name" value="Elongation factor G"/>
    <property type="match status" value="1"/>
</dbReference>
<dbReference type="InterPro" id="IPR053905">
    <property type="entry name" value="EF-G-like_DII"/>
</dbReference>
<evidence type="ECO:0000256" key="3">
    <source>
        <dbReference type="ARBA" id="ARBA00022768"/>
    </source>
</evidence>
<dbReference type="GO" id="GO:0003924">
    <property type="term" value="F:GTPase activity"/>
    <property type="evidence" value="ECO:0007669"/>
    <property type="project" value="InterPro"/>
</dbReference>
<dbReference type="NCBIfam" id="NF009381">
    <property type="entry name" value="PRK12740.1-5"/>
    <property type="match status" value="1"/>
</dbReference>
<dbReference type="Pfam" id="PF00679">
    <property type="entry name" value="EFG_C"/>
    <property type="match status" value="1"/>
</dbReference>
<dbReference type="InterPro" id="IPR005517">
    <property type="entry name" value="Transl_elong_EFG/EF2_IV"/>
</dbReference>
<dbReference type="SMART" id="SM00889">
    <property type="entry name" value="EFG_IV"/>
    <property type="match status" value="1"/>
</dbReference>
<dbReference type="CDD" id="cd16262">
    <property type="entry name" value="EFG_III"/>
    <property type="match status" value="1"/>
</dbReference>
<dbReference type="InterPro" id="IPR000795">
    <property type="entry name" value="T_Tr_GTP-bd_dom"/>
</dbReference>
<dbReference type="CDD" id="cd01434">
    <property type="entry name" value="EFG_mtEFG1_IV"/>
    <property type="match status" value="1"/>
</dbReference>
<dbReference type="AlphaFoldDB" id="A0A7V5P062"/>
<dbReference type="SUPFAM" id="SSF54211">
    <property type="entry name" value="Ribosomal protein S5 domain 2-like"/>
    <property type="match status" value="1"/>
</dbReference>
<dbReference type="NCBIfam" id="NF009891">
    <property type="entry name" value="PRK13351.1-1"/>
    <property type="match status" value="1"/>
</dbReference>
<dbReference type="InterPro" id="IPR014721">
    <property type="entry name" value="Ribsml_uS5_D2-typ_fold_subgr"/>
</dbReference>
<dbReference type="PANTHER" id="PTHR43261">
    <property type="entry name" value="TRANSLATION ELONGATION FACTOR G-RELATED"/>
    <property type="match status" value="1"/>
</dbReference>
<proteinExistence type="predicted"/>
<dbReference type="GO" id="GO:0005525">
    <property type="term" value="F:GTP binding"/>
    <property type="evidence" value="ECO:0007669"/>
    <property type="project" value="UniProtKB-KW"/>
</dbReference>
<evidence type="ECO:0000256" key="1">
    <source>
        <dbReference type="ARBA" id="ARBA00017872"/>
    </source>
</evidence>
<dbReference type="CDD" id="cd04170">
    <property type="entry name" value="EF-G_bact"/>
    <property type="match status" value="1"/>
</dbReference>
<dbReference type="Pfam" id="PF00009">
    <property type="entry name" value="GTP_EFTU"/>
    <property type="match status" value="1"/>
</dbReference>
<dbReference type="InterPro" id="IPR041095">
    <property type="entry name" value="EFG_II"/>
</dbReference>
<dbReference type="FunFam" id="3.30.230.10:FF:000003">
    <property type="entry name" value="Elongation factor G"/>
    <property type="match status" value="1"/>
</dbReference>
<sequence length="690" mass="76247">METAKIRNLVFLSQSGAGKTSLAEAMLYLAGKTQKLGRVDDGSSVLDFEPEEQNRKITISTACHHFTWKKHEVFFLDPPGDDNFNAEAKLAAWAADNALLVVEATDPVKVQTEKVFAFVKEFGLPCAAFVNKLDREYADFDKAVAVLEERLGIRPVPVAYPIGKESALSGVVDLIQMKAWVFEDGQPKNTEIPAEIADRVEELRANLIEYAAESDDELLEKFLEEGELSPEEIVRGLKRGILEGRFVPVSCGSVAKLVGIQPLMDLIVNFLPSPVERGERVGQSPEGEEVSRAPQPEEPVSLIVFKTFMDPYAGRLSFARVISGTLPQEGVLLNPIRDVKEKYANLAIPEGKEHKPCAQAVPGMICVIPKLAETKTGDTLCDPEAPVIFPAPELPHAVLTYALHPKSRSDEEKIGTALARIQEEDPSLVVRRDEESREILLSGLGQIHIEATIEKMARKYGVKVELSLPKIPYRETIKKPKEGVIYRHKKQTGGRGQFAEVHFNIYPLPRGAGFEFVETLVGMNVPRNFVPAVEKGVRQALEKGPLAGFPVVDVKVQFYDGKSHEVDSSDMAFMIAASQCFKKGVQECQPVLLEPIMELEIEVPEDVMGDVIGDINARRGKVLGMEPKGKLQVIKAQVPLAEVQRYALDLNAITGGRGTFRMKFSHYEEVPPQIAEKIIAQAKQGEEEKK</sequence>
<dbReference type="Pfam" id="PF22042">
    <property type="entry name" value="EF-G_D2"/>
    <property type="match status" value="1"/>
</dbReference>
<dbReference type="SUPFAM" id="SSF50447">
    <property type="entry name" value="Translation proteins"/>
    <property type="match status" value="1"/>
</dbReference>
<gene>
    <name evidence="8" type="ORF">ENJ96_05140</name>
</gene>
<keyword evidence="3 8" id="KW-0251">Elongation factor</keyword>
<dbReference type="Gene3D" id="3.30.230.10">
    <property type="match status" value="1"/>
</dbReference>
<name>A0A7V5P062_9BACT</name>
<organism evidence="8">
    <name type="scientific">Thermodesulfatator atlanticus</name>
    <dbReference type="NCBI Taxonomy" id="501497"/>
    <lineage>
        <taxon>Bacteria</taxon>
        <taxon>Pseudomonadati</taxon>
        <taxon>Thermodesulfobacteriota</taxon>
        <taxon>Thermodesulfobacteria</taxon>
        <taxon>Thermodesulfobacteriales</taxon>
        <taxon>Thermodesulfatatoraceae</taxon>
        <taxon>Thermodesulfatator</taxon>
    </lineage>
</organism>
<keyword evidence="4" id="KW-0648">Protein biosynthesis</keyword>
<dbReference type="SMART" id="SM00838">
    <property type="entry name" value="EFG_C"/>
    <property type="match status" value="1"/>
</dbReference>
<accession>A0A7V5P062</accession>
<dbReference type="InterPro" id="IPR035649">
    <property type="entry name" value="EFG_V"/>
</dbReference>
<dbReference type="CDD" id="cd03713">
    <property type="entry name" value="EFG_mtEFG_C"/>
    <property type="match status" value="1"/>
</dbReference>
<dbReference type="InterPro" id="IPR020568">
    <property type="entry name" value="Ribosomal_Su5_D2-typ_SF"/>
</dbReference>
<dbReference type="InterPro" id="IPR000640">
    <property type="entry name" value="EFG_V-like"/>
</dbReference>
<evidence type="ECO:0000259" key="7">
    <source>
        <dbReference type="PROSITE" id="PS51722"/>
    </source>
</evidence>
<dbReference type="InterPro" id="IPR009000">
    <property type="entry name" value="Transl_B-barrel_sf"/>
</dbReference>
<dbReference type="Gene3D" id="3.30.70.870">
    <property type="entry name" value="Elongation Factor G (Translational Gtpase), domain 3"/>
    <property type="match status" value="1"/>
</dbReference>
<dbReference type="Pfam" id="PF14492">
    <property type="entry name" value="EFG_III"/>
    <property type="match status" value="1"/>
</dbReference>
<dbReference type="PANTHER" id="PTHR43261:SF7">
    <property type="entry name" value="ELONGATION FACTOR G-LIKE PROTEIN"/>
    <property type="match status" value="1"/>
</dbReference>
<dbReference type="Pfam" id="PF03764">
    <property type="entry name" value="EFG_IV"/>
    <property type="match status" value="1"/>
</dbReference>
<dbReference type="GO" id="GO:0003746">
    <property type="term" value="F:translation elongation factor activity"/>
    <property type="evidence" value="ECO:0007669"/>
    <property type="project" value="UniProtKB-KW"/>
</dbReference>
<dbReference type="Gene3D" id="3.40.50.300">
    <property type="entry name" value="P-loop containing nucleotide triphosphate hydrolases"/>
    <property type="match status" value="1"/>
</dbReference>
<dbReference type="InterPro" id="IPR035647">
    <property type="entry name" value="EFG_III/V"/>
</dbReference>
<dbReference type="PROSITE" id="PS51722">
    <property type="entry name" value="G_TR_2"/>
    <property type="match status" value="1"/>
</dbReference>
<protein>
    <recommendedName>
        <fullName evidence="1">Elongation factor G</fullName>
    </recommendedName>
</protein>
<evidence type="ECO:0000313" key="8">
    <source>
        <dbReference type="EMBL" id="HHI97219.1"/>
    </source>
</evidence>
<dbReference type="InterPro" id="IPR027417">
    <property type="entry name" value="P-loop_NTPase"/>
</dbReference>
<dbReference type="Gene3D" id="2.40.30.10">
    <property type="entry name" value="Translation factors"/>
    <property type="match status" value="1"/>
</dbReference>
<evidence type="ECO:0000256" key="4">
    <source>
        <dbReference type="ARBA" id="ARBA00022917"/>
    </source>
</evidence>
<feature type="domain" description="Tr-type G" evidence="7">
    <location>
        <begin position="4"/>
        <end position="275"/>
    </location>
</feature>
<dbReference type="Proteomes" id="UP000886101">
    <property type="component" value="Unassembled WGS sequence"/>
</dbReference>
<dbReference type="GO" id="GO:0032790">
    <property type="term" value="P:ribosome disassembly"/>
    <property type="evidence" value="ECO:0007669"/>
    <property type="project" value="TreeGrafter"/>
</dbReference>
<keyword evidence="5" id="KW-0342">GTP-binding</keyword>